<keyword evidence="1" id="KW-0418">Kinase</keyword>
<keyword evidence="1" id="KW-0808">Transferase</keyword>
<evidence type="ECO:0000313" key="6">
    <source>
        <dbReference type="Proteomes" id="UP000188318"/>
    </source>
</evidence>
<sequence>MSSLVPGFILRGARWNYRILHTITGDNTHISSIFKAAVLPHEDDRQSPDAPKWAIIKVADAKSIKSMEIERQAYQLPNVATAECFRKMYDVIDNKTLALEWLDTTLADVTYRPDKDTYALIMSVLQATLTSCIVLERHQHVNTDFKPSNILVSNLKTTRITAKVGDLGIVVPSKSFYNGQPFAMRAPEVYLGAPCAEPSQIWAIAAMLLVWIKPGVLGSKGCPYPLIYDSWSMAKIKQLFPQWNIPRPEDVEDPIFKEQVDAARGLGKVAPELEAISPFDEETRKVQLPQELRDLLRFMMVLDPDGRPSASDVLASKEFRAFEKFVVSLFD</sequence>
<dbReference type="InterPro" id="IPR000719">
    <property type="entry name" value="Prot_kinase_dom"/>
</dbReference>
<evidence type="ECO:0000259" key="4">
    <source>
        <dbReference type="PROSITE" id="PS50011"/>
    </source>
</evidence>
<dbReference type="STRING" id="602072.A0A1R3R827"/>
<dbReference type="Proteomes" id="UP000188318">
    <property type="component" value="Unassembled WGS sequence"/>
</dbReference>
<feature type="domain" description="Protein kinase" evidence="4">
    <location>
        <begin position="1"/>
        <end position="326"/>
    </location>
</feature>
<dbReference type="EMBL" id="KV907515">
    <property type="protein sequence ID" value="OOF90642.1"/>
    <property type="molecule type" value="Genomic_DNA"/>
</dbReference>
<dbReference type="InterPro" id="IPR050117">
    <property type="entry name" value="MAPK"/>
</dbReference>
<accession>A0A1R3R827</accession>
<name>A0A1R3R827_ASPC5</name>
<evidence type="ECO:0000313" key="5">
    <source>
        <dbReference type="EMBL" id="OOF90642.1"/>
    </source>
</evidence>
<reference evidence="6" key="1">
    <citation type="journal article" date="2017" name="Genome Biol.">
        <title>Comparative genomics reveals high biological diversity and specific adaptations in the industrially and medically important fungal genus Aspergillus.</title>
        <authorList>
            <person name="de Vries R.P."/>
            <person name="Riley R."/>
            <person name="Wiebenga A."/>
            <person name="Aguilar-Osorio G."/>
            <person name="Amillis S."/>
            <person name="Uchima C.A."/>
            <person name="Anderluh G."/>
            <person name="Asadollahi M."/>
            <person name="Askin M."/>
            <person name="Barry K."/>
            <person name="Battaglia E."/>
            <person name="Bayram O."/>
            <person name="Benocci T."/>
            <person name="Braus-Stromeyer S.A."/>
            <person name="Caldana C."/>
            <person name="Canovas D."/>
            <person name="Cerqueira G.C."/>
            <person name="Chen F."/>
            <person name="Chen W."/>
            <person name="Choi C."/>
            <person name="Clum A."/>
            <person name="Dos Santos R.A."/>
            <person name="Damasio A.R."/>
            <person name="Diallinas G."/>
            <person name="Emri T."/>
            <person name="Fekete E."/>
            <person name="Flipphi M."/>
            <person name="Freyberg S."/>
            <person name="Gallo A."/>
            <person name="Gournas C."/>
            <person name="Habgood R."/>
            <person name="Hainaut M."/>
            <person name="Harispe M.L."/>
            <person name="Henrissat B."/>
            <person name="Hilden K.S."/>
            <person name="Hope R."/>
            <person name="Hossain A."/>
            <person name="Karabika E."/>
            <person name="Karaffa L."/>
            <person name="Karanyi Z."/>
            <person name="Krasevec N."/>
            <person name="Kuo A."/>
            <person name="Kusch H."/>
            <person name="LaButti K."/>
            <person name="Lagendijk E.L."/>
            <person name="Lapidus A."/>
            <person name="Levasseur A."/>
            <person name="Lindquist E."/>
            <person name="Lipzen A."/>
            <person name="Logrieco A.F."/>
            <person name="MacCabe A."/>
            <person name="Maekelae M.R."/>
            <person name="Malavazi I."/>
            <person name="Melin P."/>
            <person name="Meyer V."/>
            <person name="Mielnichuk N."/>
            <person name="Miskei M."/>
            <person name="Molnar A.P."/>
            <person name="Mule G."/>
            <person name="Ngan C.Y."/>
            <person name="Orejas M."/>
            <person name="Orosz E."/>
            <person name="Ouedraogo J.P."/>
            <person name="Overkamp K.M."/>
            <person name="Park H.-S."/>
            <person name="Perrone G."/>
            <person name="Piumi F."/>
            <person name="Punt P.J."/>
            <person name="Ram A.F."/>
            <person name="Ramon A."/>
            <person name="Rauscher S."/>
            <person name="Record E."/>
            <person name="Riano-Pachon D.M."/>
            <person name="Robert V."/>
            <person name="Roehrig J."/>
            <person name="Ruller R."/>
            <person name="Salamov A."/>
            <person name="Salih N.S."/>
            <person name="Samson R.A."/>
            <person name="Sandor E."/>
            <person name="Sanguinetti M."/>
            <person name="Schuetze T."/>
            <person name="Sepcic K."/>
            <person name="Shelest E."/>
            <person name="Sherlock G."/>
            <person name="Sophianopoulou V."/>
            <person name="Squina F.M."/>
            <person name="Sun H."/>
            <person name="Susca A."/>
            <person name="Todd R.B."/>
            <person name="Tsang A."/>
            <person name="Unkles S.E."/>
            <person name="van de Wiele N."/>
            <person name="van Rossen-Uffink D."/>
            <person name="Oliveira J.V."/>
            <person name="Vesth T.C."/>
            <person name="Visser J."/>
            <person name="Yu J.-H."/>
            <person name="Zhou M."/>
            <person name="Andersen M.R."/>
            <person name="Archer D.B."/>
            <person name="Baker S.E."/>
            <person name="Benoit I."/>
            <person name="Brakhage A.A."/>
            <person name="Braus G.H."/>
            <person name="Fischer R."/>
            <person name="Frisvad J.C."/>
            <person name="Goldman G.H."/>
            <person name="Houbraken J."/>
            <person name="Oakley B."/>
            <person name="Pocsi I."/>
            <person name="Scazzocchio C."/>
            <person name="Seiboth B."/>
            <person name="vanKuyk P.A."/>
            <person name="Wortman J."/>
            <person name="Dyer P.S."/>
            <person name="Grigoriev I.V."/>
        </authorList>
    </citation>
    <scope>NUCLEOTIDE SEQUENCE [LARGE SCALE GENOMIC DNA]</scope>
    <source>
        <strain evidence="6">ITEM 5010</strain>
    </source>
</reference>
<evidence type="ECO:0000256" key="3">
    <source>
        <dbReference type="ARBA" id="ARBA00022840"/>
    </source>
</evidence>
<keyword evidence="2" id="KW-0547">Nucleotide-binding</keyword>
<organism evidence="5 6">
    <name type="scientific">Aspergillus carbonarius (strain ITEM 5010)</name>
    <dbReference type="NCBI Taxonomy" id="602072"/>
    <lineage>
        <taxon>Eukaryota</taxon>
        <taxon>Fungi</taxon>
        <taxon>Dikarya</taxon>
        <taxon>Ascomycota</taxon>
        <taxon>Pezizomycotina</taxon>
        <taxon>Eurotiomycetes</taxon>
        <taxon>Eurotiomycetidae</taxon>
        <taxon>Eurotiales</taxon>
        <taxon>Aspergillaceae</taxon>
        <taxon>Aspergillus</taxon>
        <taxon>Aspergillus subgen. Circumdati</taxon>
    </lineage>
</organism>
<keyword evidence="3" id="KW-0067">ATP-binding</keyword>
<dbReference type="OrthoDB" id="5979581at2759"/>
<proteinExistence type="predicted"/>
<dbReference type="GO" id="GO:0005524">
    <property type="term" value="F:ATP binding"/>
    <property type="evidence" value="ECO:0007669"/>
    <property type="project" value="UniProtKB-KW"/>
</dbReference>
<dbReference type="InterPro" id="IPR011009">
    <property type="entry name" value="Kinase-like_dom_sf"/>
</dbReference>
<dbReference type="PANTHER" id="PTHR24055">
    <property type="entry name" value="MITOGEN-ACTIVATED PROTEIN KINASE"/>
    <property type="match status" value="1"/>
</dbReference>
<dbReference type="VEuPathDB" id="FungiDB:ASPCADRAFT_10375"/>
<dbReference type="AlphaFoldDB" id="A0A1R3R827"/>
<evidence type="ECO:0000256" key="2">
    <source>
        <dbReference type="ARBA" id="ARBA00022741"/>
    </source>
</evidence>
<dbReference type="SMART" id="SM00220">
    <property type="entry name" value="S_TKc"/>
    <property type="match status" value="1"/>
</dbReference>
<dbReference type="SUPFAM" id="SSF56112">
    <property type="entry name" value="Protein kinase-like (PK-like)"/>
    <property type="match status" value="1"/>
</dbReference>
<dbReference type="PROSITE" id="PS50011">
    <property type="entry name" value="PROTEIN_KINASE_DOM"/>
    <property type="match status" value="1"/>
</dbReference>
<dbReference type="Gene3D" id="1.10.510.10">
    <property type="entry name" value="Transferase(Phosphotransferase) domain 1"/>
    <property type="match status" value="1"/>
</dbReference>
<keyword evidence="6" id="KW-1185">Reference proteome</keyword>
<dbReference type="OMA" id="KGDNTHT"/>
<dbReference type="GO" id="GO:0004674">
    <property type="term" value="F:protein serine/threonine kinase activity"/>
    <property type="evidence" value="ECO:0007669"/>
    <property type="project" value="UniProtKB-KW"/>
</dbReference>
<keyword evidence="1" id="KW-0723">Serine/threonine-protein kinase</keyword>
<gene>
    <name evidence="5" type="ORF">ASPCADRAFT_10375</name>
</gene>
<protein>
    <recommendedName>
        <fullName evidence="4">Protein kinase domain-containing protein</fullName>
    </recommendedName>
</protein>
<evidence type="ECO:0000256" key="1">
    <source>
        <dbReference type="ARBA" id="ARBA00022527"/>
    </source>
</evidence>